<dbReference type="Pfam" id="PF13460">
    <property type="entry name" value="NAD_binding_10"/>
    <property type="match status" value="1"/>
</dbReference>
<dbReference type="InterPro" id="IPR051606">
    <property type="entry name" value="Polyketide_Oxido-like"/>
</dbReference>
<evidence type="ECO:0000259" key="1">
    <source>
        <dbReference type="Pfam" id="PF13460"/>
    </source>
</evidence>
<reference evidence="2 3" key="1">
    <citation type="submission" date="2023-02" db="EMBL/GenBank/DDBJ databases">
        <title>Genome sequence of Mucilaginibacter jinjuensis strain KACC 16571.</title>
        <authorList>
            <person name="Kim S."/>
            <person name="Heo J."/>
            <person name="Kwon S.-W."/>
        </authorList>
    </citation>
    <scope>NUCLEOTIDE SEQUENCE [LARGE SCALE GENOMIC DNA]</scope>
    <source>
        <strain evidence="2 3">KACC 16571</strain>
    </source>
</reference>
<feature type="domain" description="NAD(P)-binding" evidence="1">
    <location>
        <begin position="7"/>
        <end position="202"/>
    </location>
</feature>
<sequence length="214" mass="24029">MNIFIAGANGGIGRHALEQALQAGHHVTALVRNPAKLPLVHPNLHIVTGDIMRLETFVPEMENQDVVVSALGVNSGMFNDKPTTLYSQGNANLLMAMEQYHVKRIYCISASALEISPVIPWYARFAAKYIVQKLLKYMYADQRIMESTVKKSNVEWTIMRPPQLTDGPLTGNYRVAINRFLKNCLKISRADVAHFMIDNLTNEEIKQATVEIAY</sequence>
<gene>
    <name evidence="2" type="ORF">PQO05_13970</name>
</gene>
<dbReference type="Proteomes" id="UP001216139">
    <property type="component" value="Chromosome"/>
</dbReference>
<name>A0ABY7T0G9_9SPHI</name>
<dbReference type="PANTHER" id="PTHR43355:SF2">
    <property type="entry name" value="FLAVIN REDUCTASE (NADPH)"/>
    <property type="match status" value="1"/>
</dbReference>
<dbReference type="Gene3D" id="3.40.50.720">
    <property type="entry name" value="NAD(P)-binding Rossmann-like Domain"/>
    <property type="match status" value="1"/>
</dbReference>
<dbReference type="SUPFAM" id="SSF51735">
    <property type="entry name" value="NAD(P)-binding Rossmann-fold domains"/>
    <property type="match status" value="1"/>
</dbReference>
<organism evidence="2 3">
    <name type="scientific">Mucilaginibacter jinjuensis</name>
    <dbReference type="NCBI Taxonomy" id="1176721"/>
    <lineage>
        <taxon>Bacteria</taxon>
        <taxon>Pseudomonadati</taxon>
        <taxon>Bacteroidota</taxon>
        <taxon>Sphingobacteriia</taxon>
        <taxon>Sphingobacteriales</taxon>
        <taxon>Sphingobacteriaceae</taxon>
        <taxon>Mucilaginibacter</taxon>
    </lineage>
</organism>
<dbReference type="EMBL" id="CP117167">
    <property type="protein sequence ID" value="WCT09836.1"/>
    <property type="molecule type" value="Genomic_DNA"/>
</dbReference>
<accession>A0ABY7T0G9</accession>
<dbReference type="InterPro" id="IPR036291">
    <property type="entry name" value="NAD(P)-bd_dom_sf"/>
</dbReference>
<dbReference type="CDD" id="cd05244">
    <property type="entry name" value="BVR-B_like_SDR_a"/>
    <property type="match status" value="1"/>
</dbReference>
<protein>
    <submittedName>
        <fullName evidence="2">SDR family oxidoreductase</fullName>
    </submittedName>
</protein>
<dbReference type="PANTHER" id="PTHR43355">
    <property type="entry name" value="FLAVIN REDUCTASE (NADPH)"/>
    <property type="match status" value="1"/>
</dbReference>
<evidence type="ECO:0000313" key="3">
    <source>
        <dbReference type="Proteomes" id="UP001216139"/>
    </source>
</evidence>
<proteinExistence type="predicted"/>
<keyword evidence="3" id="KW-1185">Reference proteome</keyword>
<evidence type="ECO:0000313" key="2">
    <source>
        <dbReference type="EMBL" id="WCT09836.1"/>
    </source>
</evidence>
<dbReference type="InterPro" id="IPR016040">
    <property type="entry name" value="NAD(P)-bd_dom"/>
</dbReference>
<dbReference type="RefSeq" id="WP_273627929.1">
    <property type="nucleotide sequence ID" value="NZ_CP117167.1"/>
</dbReference>